<dbReference type="OrthoDB" id="3247010at2"/>
<evidence type="ECO:0000313" key="2">
    <source>
        <dbReference type="EMBL" id="ALA68376.1"/>
    </source>
</evidence>
<gene>
    <name evidence="2" type="ORF">CLAC_01540</name>
</gene>
<keyword evidence="1" id="KW-0812">Transmembrane</keyword>
<protein>
    <submittedName>
        <fullName evidence="2">Uncharacterized protein</fullName>
    </submittedName>
</protein>
<feature type="transmembrane region" description="Helical" evidence="1">
    <location>
        <begin position="217"/>
        <end position="237"/>
    </location>
</feature>
<feature type="transmembrane region" description="Helical" evidence="1">
    <location>
        <begin position="20"/>
        <end position="41"/>
    </location>
</feature>
<dbReference type="PATRIC" id="fig|1408189.4.peg.307"/>
<feature type="transmembrane region" description="Helical" evidence="1">
    <location>
        <begin position="410"/>
        <end position="432"/>
    </location>
</feature>
<dbReference type="KEGG" id="clw:CLAC_01540"/>
<dbReference type="Proteomes" id="UP000058446">
    <property type="component" value="Chromosome"/>
</dbReference>
<proteinExistence type="predicted"/>
<feature type="transmembrane region" description="Helical" evidence="1">
    <location>
        <begin position="278"/>
        <end position="298"/>
    </location>
</feature>
<feature type="transmembrane region" description="Helical" evidence="1">
    <location>
        <begin position="348"/>
        <end position="369"/>
    </location>
</feature>
<dbReference type="EMBL" id="CP006841">
    <property type="protein sequence ID" value="ALA68376.1"/>
    <property type="molecule type" value="Genomic_DNA"/>
</dbReference>
<keyword evidence="1" id="KW-1133">Transmembrane helix</keyword>
<name>A0A0K2H3U8_9CORY</name>
<dbReference type="RefSeq" id="WP_053411409.1">
    <property type="nucleotide sequence ID" value="NZ_CP006841.1"/>
</dbReference>
<dbReference type="AlphaFoldDB" id="A0A0K2H3U8"/>
<dbReference type="STRING" id="1408189.CLAC_01540"/>
<accession>A0A0K2H3U8</accession>
<feature type="transmembrane region" description="Helical" evidence="1">
    <location>
        <begin position="381"/>
        <end position="403"/>
    </location>
</feature>
<feature type="transmembrane region" description="Helical" evidence="1">
    <location>
        <begin position="88"/>
        <end position="112"/>
    </location>
</feature>
<feature type="transmembrane region" description="Helical" evidence="1">
    <location>
        <begin position="147"/>
        <end position="173"/>
    </location>
</feature>
<keyword evidence="1" id="KW-0472">Membrane</keyword>
<feature type="transmembrane region" description="Helical" evidence="1">
    <location>
        <begin position="452"/>
        <end position="470"/>
    </location>
</feature>
<organism evidence="2 3">
    <name type="scientific">Corynebacterium lactis RW2-5</name>
    <dbReference type="NCBI Taxonomy" id="1408189"/>
    <lineage>
        <taxon>Bacteria</taxon>
        <taxon>Bacillati</taxon>
        <taxon>Actinomycetota</taxon>
        <taxon>Actinomycetes</taxon>
        <taxon>Mycobacteriales</taxon>
        <taxon>Corynebacteriaceae</taxon>
        <taxon>Corynebacterium</taxon>
    </lineage>
</organism>
<sequence length="479" mass="51475">MTRHYVRAELLRSRYSLAMWLPAVFLVISAVSTLLSLGVNATRLASAHLYAVALLGPLAALTAIAGQRREERLRHGGTAWRNVSRSRVLAARAGVVAGYVLLGHLLMALTLTTDARTIGLFTLVNTLNFMSMWAFGLATWRFLGRAALLLGPLIAFAWSLAGAASLSMAGSLAHSTSFPELLLHPWSWAILPTLPVYGVLPNSVAAPADSPVWSLPIAAPLTLQTALGLLFFAATLLPRTELPRPSVPSRHLARRRVTTARLSTSSSLSRGLLPTLPWWTWVILATLMLVALAGVRAWRGVEIASALMCFVCVPTAATIIAVMTVTAQADAWPALMYRRVRGKIIGRLFLLDIAFLAPVLVLGMGIAAAVAPTGVGSGYRWVYQAMVTPFVAALILAVVGAVAMRSTTAAIATSVAVGAWSILVGGDALSAGPLWWTSPWAWTWTVRDYPERWVMIVLVSTIIAAIVMVLNNRLLRLKK</sequence>
<evidence type="ECO:0000313" key="3">
    <source>
        <dbReference type="Proteomes" id="UP000058446"/>
    </source>
</evidence>
<feature type="transmembrane region" description="Helical" evidence="1">
    <location>
        <begin position="118"/>
        <end position="140"/>
    </location>
</feature>
<feature type="transmembrane region" description="Helical" evidence="1">
    <location>
        <begin position="304"/>
        <end position="327"/>
    </location>
</feature>
<feature type="transmembrane region" description="Helical" evidence="1">
    <location>
        <begin position="47"/>
        <end position="67"/>
    </location>
</feature>
<reference evidence="2 3" key="1">
    <citation type="submission" date="2013-10" db="EMBL/GenBank/DDBJ databases">
        <title>Complete genome sequence of Corynebacterium lactis DSM 45799(T), isolated from raw cow milk.</title>
        <authorList>
            <person name="Ruckert C."/>
            <person name="Albersmeier A."/>
            <person name="Lipski A."/>
            <person name="Kalinowski J."/>
        </authorList>
    </citation>
    <scope>NUCLEOTIDE SEQUENCE [LARGE SCALE GENOMIC DNA]</scope>
    <source>
        <strain evidence="2 3">RW2-5</strain>
    </source>
</reference>
<evidence type="ECO:0000256" key="1">
    <source>
        <dbReference type="SAM" id="Phobius"/>
    </source>
</evidence>
<keyword evidence="3" id="KW-1185">Reference proteome</keyword>